<reference evidence="2 3" key="1">
    <citation type="submission" date="2018-08" db="EMBL/GenBank/DDBJ databases">
        <title>A genome reference for cultivated species of the human gut microbiota.</title>
        <authorList>
            <person name="Zou Y."/>
            <person name="Xue W."/>
            <person name="Luo G."/>
        </authorList>
    </citation>
    <scope>NUCLEOTIDE SEQUENCE [LARGE SCALE GENOMIC DNA]</scope>
    <source>
        <strain evidence="2 3">AF35-6BH</strain>
    </source>
</reference>
<sequence length="99" mass="11602">MTEENIKKILPIGSVVTLKDGNKKVMITGRIQVHKDTQKVYDYCACYYPEGILDPHELFLFMHEDIEQVHFMGMQDADERGFCQFMEERLKELNMLKSA</sequence>
<dbReference type="Proteomes" id="UP000284868">
    <property type="component" value="Unassembled WGS sequence"/>
</dbReference>
<evidence type="ECO:0000313" key="1">
    <source>
        <dbReference type="EMBL" id="MBS4883279.1"/>
    </source>
</evidence>
<dbReference type="OrthoDB" id="5124454at2"/>
<dbReference type="EMBL" id="JAGZMZ010000001">
    <property type="protein sequence ID" value="MBS4883279.1"/>
    <property type="molecule type" value="Genomic_DNA"/>
</dbReference>
<organism evidence="2 3">
    <name type="scientific">Amedibacillus dolichus</name>
    <dbReference type="NCBI Taxonomy" id="31971"/>
    <lineage>
        <taxon>Bacteria</taxon>
        <taxon>Bacillati</taxon>
        <taxon>Bacillota</taxon>
        <taxon>Erysipelotrichia</taxon>
        <taxon>Erysipelotrichales</taxon>
        <taxon>Erysipelotrichaceae</taxon>
        <taxon>Amedibacillus</taxon>
    </lineage>
</organism>
<gene>
    <name evidence="2" type="ORF">DWZ83_01580</name>
    <name evidence="1" type="ORF">KHZ85_00695</name>
</gene>
<proteinExistence type="predicted"/>
<keyword evidence="3" id="KW-1185">Reference proteome</keyword>
<dbReference type="RefSeq" id="WP_022420571.1">
    <property type="nucleotide sequence ID" value="NZ_CAJKGD010000004.1"/>
</dbReference>
<comment type="caution">
    <text evidence="2">The sequence shown here is derived from an EMBL/GenBank/DDBJ whole genome shotgun (WGS) entry which is preliminary data.</text>
</comment>
<dbReference type="EMBL" id="QRPK01000004">
    <property type="protein sequence ID" value="RHM15033.1"/>
    <property type="molecule type" value="Genomic_DNA"/>
</dbReference>
<reference evidence="1" key="2">
    <citation type="submission" date="2021-02" db="EMBL/GenBank/DDBJ databases">
        <title>Infant gut strain persistence is associated with maternal origin, phylogeny, and functional potential including surface adhesion and iron acquisition.</title>
        <authorList>
            <person name="Lou Y.C."/>
        </authorList>
    </citation>
    <scope>NUCLEOTIDE SEQUENCE</scope>
    <source>
        <strain evidence="1">L3_108_103G1_dasL3_108_103G1_concoct_2</strain>
    </source>
</reference>
<name>A0A415PQN5_9FIRM</name>
<evidence type="ECO:0000313" key="2">
    <source>
        <dbReference type="EMBL" id="RHM15033.1"/>
    </source>
</evidence>
<accession>A0A415PQN5</accession>
<protein>
    <submittedName>
        <fullName evidence="2">DUF4176 domain-containing protein</fullName>
    </submittedName>
</protein>
<dbReference type="InterPro" id="IPR025233">
    <property type="entry name" value="DUF4176"/>
</dbReference>
<dbReference type="AlphaFoldDB" id="A0A415PQN5"/>
<evidence type="ECO:0000313" key="3">
    <source>
        <dbReference type="Proteomes" id="UP000284868"/>
    </source>
</evidence>
<dbReference type="Pfam" id="PF13780">
    <property type="entry name" value="DUF4176"/>
    <property type="match status" value="1"/>
</dbReference>
<dbReference type="Proteomes" id="UP000753219">
    <property type="component" value="Unassembled WGS sequence"/>
</dbReference>